<proteinExistence type="predicted"/>
<evidence type="ECO:0000313" key="3">
    <source>
        <dbReference type="Proteomes" id="UP000807115"/>
    </source>
</evidence>
<reference evidence="2" key="2">
    <citation type="submission" date="2020-10" db="EMBL/GenBank/DDBJ databases">
        <authorList>
            <person name="Cooper E.A."/>
            <person name="Brenton Z.W."/>
            <person name="Flinn B.S."/>
            <person name="Jenkins J."/>
            <person name="Shu S."/>
            <person name="Flowers D."/>
            <person name="Luo F."/>
            <person name="Wang Y."/>
            <person name="Xia P."/>
            <person name="Barry K."/>
            <person name="Daum C."/>
            <person name="Lipzen A."/>
            <person name="Yoshinaga Y."/>
            <person name="Schmutz J."/>
            <person name="Saski C."/>
            <person name="Vermerris W."/>
            <person name="Kresovich S."/>
        </authorList>
    </citation>
    <scope>NUCLEOTIDE SEQUENCE</scope>
</reference>
<name>A0A921RF46_SORBI</name>
<organism evidence="2 3">
    <name type="scientific">Sorghum bicolor</name>
    <name type="common">Sorghum</name>
    <name type="synonym">Sorghum vulgare</name>
    <dbReference type="NCBI Taxonomy" id="4558"/>
    <lineage>
        <taxon>Eukaryota</taxon>
        <taxon>Viridiplantae</taxon>
        <taxon>Streptophyta</taxon>
        <taxon>Embryophyta</taxon>
        <taxon>Tracheophyta</taxon>
        <taxon>Spermatophyta</taxon>
        <taxon>Magnoliopsida</taxon>
        <taxon>Liliopsida</taxon>
        <taxon>Poales</taxon>
        <taxon>Poaceae</taxon>
        <taxon>PACMAD clade</taxon>
        <taxon>Panicoideae</taxon>
        <taxon>Andropogonodae</taxon>
        <taxon>Andropogoneae</taxon>
        <taxon>Sorghinae</taxon>
        <taxon>Sorghum</taxon>
    </lineage>
</organism>
<dbReference type="Proteomes" id="UP000807115">
    <property type="component" value="Chromosome 3"/>
</dbReference>
<protein>
    <recommendedName>
        <fullName evidence="4">Pectinesterase inhibitor domain-containing protein</fullName>
    </recommendedName>
</protein>
<dbReference type="AlphaFoldDB" id="A0A921RF46"/>
<feature type="chain" id="PRO_5036837367" description="Pectinesterase inhibitor domain-containing protein" evidence="1">
    <location>
        <begin position="37"/>
        <end position="216"/>
    </location>
</feature>
<gene>
    <name evidence="2" type="ORF">BDA96_03G305900</name>
</gene>
<reference evidence="2" key="1">
    <citation type="journal article" date="2019" name="BMC Genomics">
        <title>A new reference genome for Sorghum bicolor reveals high levels of sequence similarity between sweet and grain genotypes: implications for the genetics of sugar metabolism.</title>
        <authorList>
            <person name="Cooper E.A."/>
            <person name="Brenton Z.W."/>
            <person name="Flinn B.S."/>
            <person name="Jenkins J."/>
            <person name="Shu S."/>
            <person name="Flowers D."/>
            <person name="Luo F."/>
            <person name="Wang Y."/>
            <person name="Xia P."/>
            <person name="Barry K."/>
            <person name="Daum C."/>
            <person name="Lipzen A."/>
            <person name="Yoshinaga Y."/>
            <person name="Schmutz J."/>
            <person name="Saski C."/>
            <person name="Vermerris W."/>
            <person name="Kresovich S."/>
        </authorList>
    </citation>
    <scope>NUCLEOTIDE SEQUENCE</scope>
</reference>
<dbReference type="Gramene" id="OQU87457">
    <property type="protein sequence ID" value="OQU87457"/>
    <property type="gene ID" value="SORBI_3003G283300"/>
</dbReference>
<dbReference type="PANTHER" id="PTHR36806">
    <property type="entry name" value="ADENINE PHOSPHORIBOSYLTRANSFERASE"/>
    <property type="match status" value="1"/>
</dbReference>
<evidence type="ECO:0008006" key="4">
    <source>
        <dbReference type="Google" id="ProtNLM"/>
    </source>
</evidence>
<feature type="signal peptide" evidence="1">
    <location>
        <begin position="1"/>
        <end position="36"/>
    </location>
</feature>
<dbReference type="Gramene" id="EES01401">
    <property type="protein sequence ID" value="EES01401"/>
    <property type="gene ID" value="SORBI_3003G283300"/>
</dbReference>
<sequence>MTLAGACRRRRPPRPHLPLFVLVLLIFSTPIPRASALRVPLRQAATLVSLSHSLLSRVAATRAARGDAAAAVRARRIASLLSSRGAWGLGWDYLRHYAFSSATGCGLSCAAAASRLIAAAAEASRLRSAADAAQWMRRHYGDIRDAAAQLLNGLLLAFSEEGPLREVVTDVKWEVEEGELLKDCLEVGAKDLQGLLVIAKDLFAGVSRTSTQHSEL</sequence>
<evidence type="ECO:0000313" key="2">
    <source>
        <dbReference type="EMBL" id="KAG0539243.1"/>
    </source>
</evidence>
<keyword evidence="1" id="KW-0732">Signal</keyword>
<dbReference type="EMBL" id="CM027682">
    <property type="protein sequence ID" value="KAG0539243.1"/>
    <property type="molecule type" value="Genomic_DNA"/>
</dbReference>
<accession>A0A921RF46</accession>
<evidence type="ECO:0000256" key="1">
    <source>
        <dbReference type="SAM" id="SignalP"/>
    </source>
</evidence>
<dbReference type="OMA" id="NYAWREL"/>
<comment type="caution">
    <text evidence="2">The sequence shown here is derived from an EMBL/GenBank/DDBJ whole genome shotgun (WGS) entry which is preliminary data.</text>
</comment>
<dbReference type="OrthoDB" id="641593at2759"/>
<dbReference type="KEGG" id="sbi:8069821"/>